<dbReference type="Proteomes" id="UP000077202">
    <property type="component" value="Unassembled WGS sequence"/>
</dbReference>
<name>A0A176VXR6_MARPO</name>
<evidence type="ECO:0000313" key="1">
    <source>
        <dbReference type="EMBL" id="OAE25557.1"/>
    </source>
</evidence>
<keyword evidence="2" id="KW-1185">Reference proteome</keyword>
<organism evidence="1 2">
    <name type="scientific">Marchantia polymorpha subsp. ruderalis</name>
    <dbReference type="NCBI Taxonomy" id="1480154"/>
    <lineage>
        <taxon>Eukaryota</taxon>
        <taxon>Viridiplantae</taxon>
        <taxon>Streptophyta</taxon>
        <taxon>Embryophyta</taxon>
        <taxon>Marchantiophyta</taxon>
        <taxon>Marchantiopsida</taxon>
        <taxon>Marchantiidae</taxon>
        <taxon>Marchantiales</taxon>
        <taxon>Marchantiaceae</taxon>
        <taxon>Marchantia</taxon>
    </lineage>
</organism>
<sequence length="163" mass="17545">MAAAAPATPIPQHLDASELSSLLSRENAYADRHRVSRSHFRALSGSLRLWGLEDNKMKACRNFCGPGGGACGVRVASNAIGVWGDGESRRDEAEGVDEWIGWVGPGRGCVIVEGISGFDPILTKGPKKGFSLGRRMVVLALAGRGLREEEEEEEEEKRVKAEA</sequence>
<dbReference type="AlphaFoldDB" id="A0A176VXR6"/>
<proteinExistence type="predicted"/>
<protein>
    <submittedName>
        <fullName evidence="1">Uncharacterized protein</fullName>
    </submittedName>
</protein>
<evidence type="ECO:0000313" key="2">
    <source>
        <dbReference type="Proteomes" id="UP000077202"/>
    </source>
</evidence>
<dbReference type="EMBL" id="LVLJ01002323">
    <property type="protein sequence ID" value="OAE25557.1"/>
    <property type="molecule type" value="Genomic_DNA"/>
</dbReference>
<comment type="caution">
    <text evidence="1">The sequence shown here is derived from an EMBL/GenBank/DDBJ whole genome shotgun (WGS) entry which is preliminary data.</text>
</comment>
<gene>
    <name evidence="1" type="ORF">AXG93_2022s1080</name>
</gene>
<accession>A0A176VXR6</accession>
<reference evidence="1" key="1">
    <citation type="submission" date="2016-03" db="EMBL/GenBank/DDBJ databases">
        <title>Mechanisms controlling the formation of the plant cell surface in tip-growing cells are functionally conserved among land plants.</title>
        <authorList>
            <person name="Honkanen S."/>
            <person name="Jones V.A."/>
            <person name="Morieri G."/>
            <person name="Champion C."/>
            <person name="Hetherington A.J."/>
            <person name="Kelly S."/>
            <person name="Saint-Marcoux D."/>
            <person name="Proust H."/>
            <person name="Prescott H."/>
            <person name="Dolan L."/>
        </authorList>
    </citation>
    <scope>NUCLEOTIDE SEQUENCE [LARGE SCALE GENOMIC DNA]</scope>
    <source>
        <tissue evidence="1">Whole gametophyte</tissue>
    </source>
</reference>